<evidence type="ECO:0000256" key="5">
    <source>
        <dbReference type="ARBA" id="ARBA00023180"/>
    </source>
</evidence>
<feature type="chain" id="PRO_5027842504" description="Soluble scavenger receptor cysteine-rich domain-containing protein SSC5D" evidence="12">
    <location>
        <begin position="27"/>
        <end position="360"/>
    </location>
</feature>
<keyword evidence="4" id="KW-0675">Receptor</keyword>
<comment type="subunit">
    <text evidence="7">Interacts with LGALS1 and laminin.</text>
</comment>
<proteinExistence type="predicted"/>
<dbReference type="GO" id="GO:0016020">
    <property type="term" value="C:membrane"/>
    <property type="evidence" value="ECO:0007669"/>
    <property type="project" value="InterPro"/>
</dbReference>
<evidence type="ECO:0000256" key="7">
    <source>
        <dbReference type="ARBA" id="ARBA00064153"/>
    </source>
</evidence>
<evidence type="ECO:0000256" key="9">
    <source>
        <dbReference type="PROSITE-ProRule" id="PRU00196"/>
    </source>
</evidence>
<dbReference type="GeneID" id="109479787"/>
<accession>A0A6P5A6D5</accession>
<feature type="compositionally biased region" description="Low complexity" evidence="10">
    <location>
        <begin position="307"/>
        <end position="316"/>
    </location>
</feature>
<organism evidence="15 16">
    <name type="scientific">Branchiostoma belcheri</name>
    <name type="common">Amphioxus</name>
    <dbReference type="NCBI Taxonomy" id="7741"/>
    <lineage>
        <taxon>Eukaryota</taxon>
        <taxon>Metazoa</taxon>
        <taxon>Chordata</taxon>
        <taxon>Cephalochordata</taxon>
        <taxon>Leptocardii</taxon>
        <taxon>Amphioxiformes</taxon>
        <taxon>Branchiostomatidae</taxon>
        <taxon>Branchiostoma</taxon>
    </lineage>
</organism>
<dbReference type="SMART" id="SM00321">
    <property type="entry name" value="WSC"/>
    <property type="match status" value="1"/>
</dbReference>
<keyword evidence="15" id="KW-1185">Reference proteome</keyword>
<feature type="domain" description="WSC" evidence="14">
    <location>
        <begin position="27"/>
        <end position="121"/>
    </location>
</feature>
<comment type="function">
    <text evidence="6">Binds to extracellular matrix proteins. Binds to pathogen-associated molecular patterns (PAMPs) present on the cell walls of Gram-positive and Gram-negative bacteria and fungi, behaving as a pattern recognition receptor (PRR). Induces bacterial and fungal aggregation and subsequent inhibition of PAMP-induced cytokine release. Does not possess intrinsic bactericidal activity. May play a role in the innate defense and homeostasis of certain epithelial surfaces.</text>
</comment>
<dbReference type="Pfam" id="PF00530">
    <property type="entry name" value="SRCR"/>
    <property type="match status" value="1"/>
</dbReference>
<feature type="region of interest" description="Disordered" evidence="10">
    <location>
        <begin position="292"/>
        <end position="360"/>
    </location>
</feature>
<evidence type="ECO:0000256" key="8">
    <source>
        <dbReference type="ARBA" id="ARBA00069168"/>
    </source>
</evidence>
<evidence type="ECO:0000256" key="12">
    <source>
        <dbReference type="SAM" id="SignalP"/>
    </source>
</evidence>
<dbReference type="InterPro" id="IPR002889">
    <property type="entry name" value="WSC_carb-bd"/>
</dbReference>
<dbReference type="RefSeq" id="XP_019637351.1">
    <property type="nucleotide sequence ID" value="XM_019781792.1"/>
</dbReference>
<dbReference type="PANTHER" id="PTHR48071">
    <property type="entry name" value="SRCR DOMAIN-CONTAINING PROTEIN"/>
    <property type="match status" value="1"/>
</dbReference>
<dbReference type="OrthoDB" id="2019572at2759"/>
<evidence type="ECO:0000256" key="3">
    <source>
        <dbReference type="ARBA" id="ARBA00023157"/>
    </source>
</evidence>
<keyword evidence="1 12" id="KW-0732">Signal</keyword>
<dbReference type="PANTHER" id="PTHR48071:SF18">
    <property type="entry name" value="DELETED IN MALIGNANT BRAIN TUMORS 1 PROTEIN-RELATED"/>
    <property type="match status" value="1"/>
</dbReference>
<dbReference type="PRINTS" id="PR00258">
    <property type="entry name" value="SPERACTRCPTR"/>
</dbReference>
<dbReference type="KEGG" id="bbel:109479787"/>
<feature type="signal peptide" evidence="12">
    <location>
        <begin position="1"/>
        <end position="26"/>
    </location>
</feature>
<dbReference type="InterPro" id="IPR036772">
    <property type="entry name" value="SRCR-like_dom_sf"/>
</dbReference>
<dbReference type="Gene3D" id="3.10.250.10">
    <property type="entry name" value="SRCR-like domain"/>
    <property type="match status" value="1"/>
</dbReference>
<protein>
    <recommendedName>
        <fullName evidence="8">Soluble scavenger receptor cysteine-rich domain-containing protein SSC5D</fullName>
    </recommendedName>
</protein>
<keyword evidence="11" id="KW-1133">Transmembrane helix</keyword>
<dbReference type="AlphaFoldDB" id="A0A6P5A6D5"/>
<sequence length="360" mass="39464">MAHAMATIKITILILFTFLSGKGALGGYSYMGCYADSDARVLPYVENWDLFQTTSKCVDHCRNSGYEYAGTEFSWQCFCGTAGNFASLAPAVSDGECNMACPGKPSENCGSTWRISIYAALALSNEVRLVGGLESSEGRLEVRVINTVNWGTVCSQGFDMNDLWVACRMLELGPPINFTGDTTYFGQGTGEIEMANLECSGHEHSLFSCPYESAGNHNCTHSSDVGVQCVEEEDDEGGIGLVIGIFSGFGVAFSAGGACVCWYQNYRARRARQHQADQARRQMEMMQYAHGQYTQQPPAQGQYGPEPTQYGQYTQPPTQPPPQYGLYSQPPTQYGLYSQPPTQPPPQYGQYTQQPTQYGQ</sequence>
<dbReference type="PROSITE" id="PS51212">
    <property type="entry name" value="WSC"/>
    <property type="match status" value="1"/>
</dbReference>
<evidence type="ECO:0000256" key="11">
    <source>
        <dbReference type="SAM" id="Phobius"/>
    </source>
</evidence>
<feature type="domain" description="SRCR" evidence="13">
    <location>
        <begin position="127"/>
        <end position="230"/>
    </location>
</feature>
<keyword evidence="5" id="KW-0325">Glycoprotein</keyword>
<evidence type="ECO:0000313" key="15">
    <source>
        <dbReference type="Proteomes" id="UP000515135"/>
    </source>
</evidence>
<feature type="disulfide bond" evidence="9">
    <location>
        <begin position="199"/>
        <end position="209"/>
    </location>
</feature>
<keyword evidence="11" id="KW-0812">Transmembrane</keyword>
<evidence type="ECO:0000256" key="2">
    <source>
        <dbReference type="ARBA" id="ARBA00022737"/>
    </source>
</evidence>
<evidence type="ECO:0000256" key="4">
    <source>
        <dbReference type="ARBA" id="ARBA00023170"/>
    </source>
</evidence>
<evidence type="ECO:0000259" key="13">
    <source>
        <dbReference type="PROSITE" id="PS50287"/>
    </source>
</evidence>
<dbReference type="InterPro" id="IPR001190">
    <property type="entry name" value="SRCR"/>
</dbReference>
<keyword evidence="11" id="KW-0472">Membrane</keyword>
<evidence type="ECO:0000256" key="10">
    <source>
        <dbReference type="SAM" id="MobiDB-lite"/>
    </source>
</evidence>
<name>A0A6P5A6D5_BRABE</name>
<evidence type="ECO:0000259" key="14">
    <source>
        <dbReference type="PROSITE" id="PS51212"/>
    </source>
</evidence>
<comment type="caution">
    <text evidence="9">Lacks conserved residue(s) required for the propagation of feature annotation.</text>
</comment>
<dbReference type="FunFam" id="3.10.250.10:FF:000007">
    <property type="entry name" value="Soluble scavenger receptor cysteine-rich domain-containing protein SSC5D"/>
    <property type="match status" value="1"/>
</dbReference>
<gene>
    <name evidence="16" type="primary">LOC109479787</name>
</gene>
<reference evidence="16" key="1">
    <citation type="submission" date="2025-08" db="UniProtKB">
        <authorList>
            <consortium name="RefSeq"/>
        </authorList>
    </citation>
    <scope>IDENTIFICATION</scope>
    <source>
        <tissue evidence="16">Gonad</tissue>
    </source>
</reference>
<dbReference type="SMART" id="SM00202">
    <property type="entry name" value="SR"/>
    <property type="match status" value="1"/>
</dbReference>
<dbReference type="Proteomes" id="UP000515135">
    <property type="component" value="Unplaced"/>
</dbReference>
<feature type="transmembrane region" description="Helical" evidence="11">
    <location>
        <begin position="238"/>
        <end position="263"/>
    </location>
</feature>
<feature type="compositionally biased region" description="Low complexity" evidence="10">
    <location>
        <begin position="348"/>
        <end position="360"/>
    </location>
</feature>
<keyword evidence="2" id="KW-0677">Repeat</keyword>
<dbReference type="SUPFAM" id="SSF56487">
    <property type="entry name" value="SRCR-like"/>
    <property type="match status" value="1"/>
</dbReference>
<dbReference type="Pfam" id="PF01822">
    <property type="entry name" value="WSC"/>
    <property type="match status" value="1"/>
</dbReference>
<dbReference type="PROSITE" id="PS50287">
    <property type="entry name" value="SRCR_2"/>
    <property type="match status" value="1"/>
</dbReference>
<evidence type="ECO:0000256" key="1">
    <source>
        <dbReference type="ARBA" id="ARBA00022729"/>
    </source>
</evidence>
<keyword evidence="3 9" id="KW-1015">Disulfide bond</keyword>
<evidence type="ECO:0000313" key="16">
    <source>
        <dbReference type="RefSeq" id="XP_019637351.1"/>
    </source>
</evidence>
<evidence type="ECO:0000256" key="6">
    <source>
        <dbReference type="ARBA" id="ARBA00058074"/>
    </source>
</evidence>